<dbReference type="InterPro" id="IPR000917">
    <property type="entry name" value="Sulfatase_N"/>
</dbReference>
<dbReference type="Pfam" id="PF00884">
    <property type="entry name" value="Sulfatase"/>
    <property type="match status" value="1"/>
</dbReference>
<sequence>MFLRAALIFVVVSQIAGWTEPLLAATDKPNIVFIFADDLGWTDLGCYGSGFYKTPHIDRLSEQGLKFTCAYTNAPNCAPTRACLMSGRYSPRHGIYTVSTGARGDEKFRKMIPVKNITDLPLNEVTMADAMKQAGYVTGMFGKWHLGKGPKHHPSQRGFDEAISASRGHFGFKTTPHVPVDEDEYLADFLTDQAVSFIERHQDEPFFLYLPHNAVHTPIHAKETSTAKFQGKAPVGGHHNPVYAGMIDSVDEGVGRIMAKLDELKLADNTIVIFYSDNGGLGGYGELGGSTGRNITNNAPLRGGKGMLYEGGVRVPLIIRWPKTIPAGTVCDEPVISIDFYPTFLEVAAAQPNTTHELDGISFLPLLKSGGKAKLDRDALYWHFPGYLQADVKAGTWRTTPAGAIRVGDYKLLEFFEDDHVELYNLRDDLSQQRDLAAKLPDKANALRDQLHQWRKSVNAPMPTPK</sequence>
<evidence type="ECO:0000256" key="3">
    <source>
        <dbReference type="ARBA" id="ARBA00022723"/>
    </source>
</evidence>
<dbReference type="EMBL" id="CP036276">
    <property type="protein sequence ID" value="QDU46538.1"/>
    <property type="molecule type" value="Genomic_DNA"/>
</dbReference>
<keyword evidence="6" id="KW-0106">Calcium</keyword>
<evidence type="ECO:0000259" key="7">
    <source>
        <dbReference type="Pfam" id="PF00884"/>
    </source>
</evidence>
<comment type="cofactor">
    <cofactor evidence="1">
        <name>Ca(2+)</name>
        <dbReference type="ChEBI" id="CHEBI:29108"/>
    </cofactor>
</comment>
<comment type="similarity">
    <text evidence="2">Belongs to the sulfatase family.</text>
</comment>
<evidence type="ECO:0000256" key="1">
    <source>
        <dbReference type="ARBA" id="ARBA00001913"/>
    </source>
</evidence>
<evidence type="ECO:0000313" key="8">
    <source>
        <dbReference type="EMBL" id="QDU46538.1"/>
    </source>
</evidence>
<keyword evidence="3" id="KW-0479">Metal-binding</keyword>
<dbReference type="SUPFAM" id="SSF53649">
    <property type="entry name" value="Alkaline phosphatase-like"/>
    <property type="match status" value="1"/>
</dbReference>
<dbReference type="Gene3D" id="3.40.720.10">
    <property type="entry name" value="Alkaline Phosphatase, subunit A"/>
    <property type="match status" value="1"/>
</dbReference>
<dbReference type="EC" id="3.1.6.1" evidence="8"/>
<evidence type="ECO:0000256" key="2">
    <source>
        <dbReference type="ARBA" id="ARBA00008779"/>
    </source>
</evidence>
<dbReference type="Proteomes" id="UP000319383">
    <property type="component" value="Chromosome"/>
</dbReference>
<accession>A0A517ZVM8</accession>
<dbReference type="RefSeq" id="WP_145379038.1">
    <property type="nucleotide sequence ID" value="NZ_CP036276.1"/>
</dbReference>
<dbReference type="InterPro" id="IPR017850">
    <property type="entry name" value="Alkaline_phosphatase_core_sf"/>
</dbReference>
<name>A0A517ZVM8_9PLAN</name>
<evidence type="ECO:0000313" key="9">
    <source>
        <dbReference type="Proteomes" id="UP000319383"/>
    </source>
</evidence>
<evidence type="ECO:0000256" key="5">
    <source>
        <dbReference type="ARBA" id="ARBA00022801"/>
    </source>
</evidence>
<dbReference type="CDD" id="cd16144">
    <property type="entry name" value="ARS_like"/>
    <property type="match status" value="1"/>
</dbReference>
<protein>
    <submittedName>
        <fullName evidence="8">Arylsulfatase</fullName>
        <ecNumber evidence="8">3.1.6.1</ecNumber>
    </submittedName>
</protein>
<feature type="domain" description="Sulfatase N-terminal" evidence="7">
    <location>
        <begin position="29"/>
        <end position="348"/>
    </location>
</feature>
<dbReference type="GO" id="GO:0004065">
    <property type="term" value="F:arylsulfatase activity"/>
    <property type="evidence" value="ECO:0007669"/>
    <property type="project" value="UniProtKB-EC"/>
</dbReference>
<dbReference type="GO" id="GO:0046872">
    <property type="term" value="F:metal ion binding"/>
    <property type="evidence" value="ECO:0007669"/>
    <property type="project" value="UniProtKB-KW"/>
</dbReference>
<dbReference type="InterPro" id="IPR050738">
    <property type="entry name" value="Sulfatase"/>
</dbReference>
<reference evidence="8 9" key="1">
    <citation type="submission" date="2019-02" db="EMBL/GenBank/DDBJ databases">
        <title>Deep-cultivation of Planctomycetes and their phenomic and genomic characterization uncovers novel biology.</title>
        <authorList>
            <person name="Wiegand S."/>
            <person name="Jogler M."/>
            <person name="Boedeker C."/>
            <person name="Pinto D."/>
            <person name="Vollmers J."/>
            <person name="Rivas-Marin E."/>
            <person name="Kohn T."/>
            <person name="Peeters S.H."/>
            <person name="Heuer A."/>
            <person name="Rast P."/>
            <person name="Oberbeckmann S."/>
            <person name="Bunk B."/>
            <person name="Jeske O."/>
            <person name="Meyerdierks A."/>
            <person name="Storesund J.E."/>
            <person name="Kallscheuer N."/>
            <person name="Luecker S."/>
            <person name="Lage O.M."/>
            <person name="Pohl T."/>
            <person name="Merkel B.J."/>
            <person name="Hornburger P."/>
            <person name="Mueller R.-W."/>
            <person name="Bruemmer F."/>
            <person name="Labrenz M."/>
            <person name="Spormann A.M."/>
            <person name="Op den Camp H."/>
            <person name="Overmann J."/>
            <person name="Amann R."/>
            <person name="Jetten M.S.M."/>
            <person name="Mascher T."/>
            <person name="Medema M.H."/>
            <person name="Devos D.P."/>
            <person name="Kaster A.-K."/>
            <person name="Ovreas L."/>
            <person name="Rohde M."/>
            <person name="Galperin M.Y."/>
            <person name="Jogler C."/>
        </authorList>
    </citation>
    <scope>NUCLEOTIDE SEQUENCE [LARGE SCALE GENOMIC DNA]</scope>
    <source>
        <strain evidence="8 9">Mal52</strain>
    </source>
</reference>
<dbReference type="PANTHER" id="PTHR42693:SF42">
    <property type="entry name" value="ARYLSULFATASE G"/>
    <property type="match status" value="1"/>
</dbReference>
<keyword evidence="5 8" id="KW-0378">Hydrolase</keyword>
<gene>
    <name evidence="8" type="primary">atsA_29</name>
    <name evidence="8" type="ORF">Mal52_50590</name>
</gene>
<organism evidence="8 9">
    <name type="scientific">Symmachiella dynata</name>
    <dbReference type="NCBI Taxonomy" id="2527995"/>
    <lineage>
        <taxon>Bacteria</taxon>
        <taxon>Pseudomonadati</taxon>
        <taxon>Planctomycetota</taxon>
        <taxon>Planctomycetia</taxon>
        <taxon>Planctomycetales</taxon>
        <taxon>Planctomycetaceae</taxon>
        <taxon>Symmachiella</taxon>
    </lineage>
</organism>
<dbReference type="AlphaFoldDB" id="A0A517ZVM8"/>
<dbReference type="KEGG" id="sdyn:Mal52_50590"/>
<keyword evidence="9" id="KW-1185">Reference proteome</keyword>
<dbReference type="PANTHER" id="PTHR42693">
    <property type="entry name" value="ARYLSULFATASE FAMILY MEMBER"/>
    <property type="match status" value="1"/>
</dbReference>
<dbReference type="Gene3D" id="3.30.1120.10">
    <property type="match status" value="1"/>
</dbReference>
<evidence type="ECO:0000256" key="4">
    <source>
        <dbReference type="ARBA" id="ARBA00022729"/>
    </source>
</evidence>
<evidence type="ECO:0000256" key="6">
    <source>
        <dbReference type="ARBA" id="ARBA00022837"/>
    </source>
</evidence>
<proteinExistence type="inferred from homology"/>
<keyword evidence="4" id="KW-0732">Signal</keyword>